<sequence length="80" mass="8626">MRLPKKSSRRFSKWMLVINGALAWAAVFYAINRGQAEAVAASGLGLIGILYSAYVGIGHADFRKVLEASKTILRGDDEAG</sequence>
<keyword evidence="3" id="KW-1185">Reference proteome</keyword>
<evidence type="ECO:0000313" key="2">
    <source>
        <dbReference type="EMBL" id="MFD2261100.1"/>
    </source>
</evidence>
<reference evidence="3" key="1">
    <citation type="journal article" date="2019" name="Int. J. Syst. Evol. Microbiol.">
        <title>The Global Catalogue of Microorganisms (GCM) 10K type strain sequencing project: providing services to taxonomists for standard genome sequencing and annotation.</title>
        <authorList>
            <consortium name="The Broad Institute Genomics Platform"/>
            <consortium name="The Broad Institute Genome Sequencing Center for Infectious Disease"/>
            <person name="Wu L."/>
            <person name="Ma J."/>
        </authorList>
    </citation>
    <scope>NUCLEOTIDE SEQUENCE [LARGE SCALE GENOMIC DNA]</scope>
    <source>
        <strain evidence="3">KCTC 23707</strain>
    </source>
</reference>
<gene>
    <name evidence="2" type="ORF">ACFSMZ_15225</name>
</gene>
<keyword evidence="1" id="KW-0472">Membrane</keyword>
<dbReference type="Proteomes" id="UP001597373">
    <property type="component" value="Unassembled WGS sequence"/>
</dbReference>
<feature type="transmembrane region" description="Helical" evidence="1">
    <location>
        <begin position="38"/>
        <end position="57"/>
    </location>
</feature>
<feature type="transmembrane region" description="Helical" evidence="1">
    <location>
        <begin position="12"/>
        <end position="32"/>
    </location>
</feature>
<proteinExistence type="predicted"/>
<comment type="caution">
    <text evidence="2">The sequence shown here is derived from an EMBL/GenBank/DDBJ whole genome shotgun (WGS) entry which is preliminary data.</text>
</comment>
<evidence type="ECO:0000313" key="3">
    <source>
        <dbReference type="Proteomes" id="UP001597373"/>
    </source>
</evidence>
<evidence type="ECO:0000256" key="1">
    <source>
        <dbReference type="SAM" id="Phobius"/>
    </source>
</evidence>
<keyword evidence="1" id="KW-1133">Transmembrane helix</keyword>
<keyword evidence="1" id="KW-0812">Transmembrane</keyword>
<organism evidence="2 3">
    <name type="scientific">Chelativorans composti</name>
    <dbReference type="NCBI Taxonomy" id="768533"/>
    <lineage>
        <taxon>Bacteria</taxon>
        <taxon>Pseudomonadati</taxon>
        <taxon>Pseudomonadota</taxon>
        <taxon>Alphaproteobacteria</taxon>
        <taxon>Hyphomicrobiales</taxon>
        <taxon>Phyllobacteriaceae</taxon>
        <taxon>Chelativorans</taxon>
    </lineage>
</organism>
<name>A0ABW5DP61_9HYPH</name>
<dbReference type="RefSeq" id="WP_345098503.1">
    <property type="nucleotide sequence ID" value="NZ_BAABGS010000017.1"/>
</dbReference>
<dbReference type="EMBL" id="JBHUIR010000059">
    <property type="protein sequence ID" value="MFD2261100.1"/>
    <property type="molecule type" value="Genomic_DNA"/>
</dbReference>
<accession>A0ABW5DP61</accession>
<protein>
    <submittedName>
        <fullName evidence="2">Uncharacterized protein</fullName>
    </submittedName>
</protein>